<evidence type="ECO:0000256" key="1">
    <source>
        <dbReference type="ARBA" id="ARBA00023125"/>
    </source>
</evidence>
<dbReference type="Pfam" id="PF00196">
    <property type="entry name" value="GerE"/>
    <property type="match status" value="1"/>
</dbReference>
<dbReference type="InterPro" id="IPR016032">
    <property type="entry name" value="Sig_transdc_resp-reg_C-effctor"/>
</dbReference>
<dbReference type="PANTHER" id="PTHR43214">
    <property type="entry name" value="TWO-COMPONENT RESPONSE REGULATOR"/>
    <property type="match status" value="1"/>
</dbReference>
<dbReference type="PANTHER" id="PTHR43214:SF42">
    <property type="entry name" value="TRANSCRIPTIONAL REGULATORY PROTEIN DESR"/>
    <property type="match status" value="1"/>
</dbReference>
<gene>
    <name evidence="3" type="ORF">GCM10017774_29880</name>
</gene>
<evidence type="ECO:0000259" key="2">
    <source>
        <dbReference type="PROSITE" id="PS50043"/>
    </source>
</evidence>
<dbReference type="PROSITE" id="PS50043">
    <property type="entry name" value="HTH_LUXR_2"/>
    <property type="match status" value="1"/>
</dbReference>
<dbReference type="InterPro" id="IPR036388">
    <property type="entry name" value="WH-like_DNA-bd_sf"/>
</dbReference>
<dbReference type="EMBL" id="BNAR01000004">
    <property type="protein sequence ID" value="GHH39017.1"/>
    <property type="molecule type" value="Genomic_DNA"/>
</dbReference>
<keyword evidence="4" id="KW-1185">Reference proteome</keyword>
<dbReference type="SMART" id="SM00421">
    <property type="entry name" value="HTH_LUXR"/>
    <property type="match status" value="1"/>
</dbReference>
<evidence type="ECO:0000313" key="4">
    <source>
        <dbReference type="Proteomes" id="UP000605568"/>
    </source>
</evidence>
<dbReference type="InterPro" id="IPR039420">
    <property type="entry name" value="WalR-like"/>
</dbReference>
<accession>A0ABQ3MM85</accession>
<keyword evidence="1" id="KW-0238">DNA-binding</keyword>
<sequence length="57" mass="6065">MLAMNTDSSISMTAAEIAQALHVSAGTVRNYTSSAMTKLGARSRRQAASIARDHGWI</sequence>
<protein>
    <recommendedName>
        <fullName evidence="2">HTH luxR-type domain-containing protein</fullName>
    </recommendedName>
</protein>
<dbReference type="InterPro" id="IPR000792">
    <property type="entry name" value="Tscrpt_reg_LuxR_C"/>
</dbReference>
<dbReference type="Gene3D" id="1.10.10.10">
    <property type="entry name" value="Winged helix-like DNA-binding domain superfamily/Winged helix DNA-binding domain"/>
    <property type="match status" value="1"/>
</dbReference>
<dbReference type="Proteomes" id="UP000605568">
    <property type="component" value="Unassembled WGS sequence"/>
</dbReference>
<feature type="domain" description="HTH luxR-type" evidence="2">
    <location>
        <begin position="1"/>
        <end position="55"/>
    </location>
</feature>
<proteinExistence type="predicted"/>
<comment type="caution">
    <text evidence="3">The sequence shown here is derived from an EMBL/GenBank/DDBJ whole genome shotgun (WGS) entry which is preliminary data.</text>
</comment>
<evidence type="ECO:0000313" key="3">
    <source>
        <dbReference type="EMBL" id="GHH39017.1"/>
    </source>
</evidence>
<dbReference type="SUPFAM" id="SSF46894">
    <property type="entry name" value="C-terminal effector domain of the bipartite response regulators"/>
    <property type="match status" value="1"/>
</dbReference>
<reference evidence="4" key="1">
    <citation type="journal article" date="2019" name="Int. J. Syst. Evol. Microbiol.">
        <title>The Global Catalogue of Microorganisms (GCM) 10K type strain sequencing project: providing services to taxonomists for standard genome sequencing and annotation.</title>
        <authorList>
            <consortium name="The Broad Institute Genomics Platform"/>
            <consortium name="The Broad Institute Genome Sequencing Center for Infectious Disease"/>
            <person name="Wu L."/>
            <person name="Ma J."/>
        </authorList>
    </citation>
    <scope>NUCLEOTIDE SEQUENCE [LARGE SCALE GENOMIC DNA]</scope>
    <source>
        <strain evidence="4">CGMCC 4.7367</strain>
    </source>
</reference>
<organism evidence="3 4">
    <name type="scientific">Lentzea cavernae</name>
    <dbReference type="NCBI Taxonomy" id="2020703"/>
    <lineage>
        <taxon>Bacteria</taxon>
        <taxon>Bacillati</taxon>
        <taxon>Actinomycetota</taxon>
        <taxon>Actinomycetes</taxon>
        <taxon>Pseudonocardiales</taxon>
        <taxon>Pseudonocardiaceae</taxon>
        <taxon>Lentzea</taxon>
    </lineage>
</organism>
<name>A0ABQ3MM85_9PSEU</name>